<accession>A0AAD8Q3J7</accession>
<keyword evidence="2" id="KW-1133">Transmembrane helix</keyword>
<evidence type="ECO:0000313" key="3">
    <source>
        <dbReference type="EMBL" id="KAK1594910.1"/>
    </source>
</evidence>
<feature type="transmembrane region" description="Helical" evidence="2">
    <location>
        <begin position="6"/>
        <end position="36"/>
    </location>
</feature>
<keyword evidence="2" id="KW-0812">Transmembrane</keyword>
<name>A0AAD8Q3J7_LOLMU</name>
<gene>
    <name evidence="3" type="ORF">QYE76_018998</name>
</gene>
<organism evidence="3 4">
    <name type="scientific">Lolium multiflorum</name>
    <name type="common">Italian ryegrass</name>
    <name type="synonym">Lolium perenne subsp. multiflorum</name>
    <dbReference type="NCBI Taxonomy" id="4521"/>
    <lineage>
        <taxon>Eukaryota</taxon>
        <taxon>Viridiplantae</taxon>
        <taxon>Streptophyta</taxon>
        <taxon>Embryophyta</taxon>
        <taxon>Tracheophyta</taxon>
        <taxon>Spermatophyta</taxon>
        <taxon>Magnoliopsida</taxon>
        <taxon>Liliopsida</taxon>
        <taxon>Poales</taxon>
        <taxon>Poaceae</taxon>
        <taxon>BOP clade</taxon>
        <taxon>Pooideae</taxon>
        <taxon>Poodae</taxon>
        <taxon>Poeae</taxon>
        <taxon>Poeae Chloroplast Group 2 (Poeae type)</taxon>
        <taxon>Loliodinae</taxon>
        <taxon>Loliinae</taxon>
        <taxon>Lolium</taxon>
    </lineage>
</organism>
<dbReference type="PANTHER" id="PTHR24093:SF502">
    <property type="entry name" value="CALCIUM-TRANSPORTING ATPASE 1, PLASMA MEMBRANE-TYPE"/>
    <property type="match status" value="1"/>
</dbReference>
<dbReference type="InterPro" id="IPR023298">
    <property type="entry name" value="ATPase_P-typ_TM_dom_sf"/>
</dbReference>
<protein>
    <submittedName>
        <fullName evidence="3">Uncharacterized protein</fullName>
    </submittedName>
</protein>
<evidence type="ECO:0000313" key="4">
    <source>
        <dbReference type="Proteomes" id="UP001231189"/>
    </source>
</evidence>
<evidence type="ECO:0000256" key="2">
    <source>
        <dbReference type="SAM" id="Phobius"/>
    </source>
</evidence>
<keyword evidence="1" id="KW-0460">Magnesium</keyword>
<reference evidence="3" key="1">
    <citation type="submission" date="2023-07" db="EMBL/GenBank/DDBJ databases">
        <title>A chromosome-level genome assembly of Lolium multiflorum.</title>
        <authorList>
            <person name="Chen Y."/>
            <person name="Copetti D."/>
            <person name="Kolliker R."/>
            <person name="Studer B."/>
        </authorList>
    </citation>
    <scope>NUCLEOTIDE SEQUENCE</scope>
    <source>
        <strain evidence="3">02402/16</strain>
        <tissue evidence="3">Leaf</tissue>
    </source>
</reference>
<dbReference type="Gene3D" id="1.20.1110.10">
    <property type="entry name" value="Calcium-transporting ATPase, transmembrane domain"/>
    <property type="match status" value="1"/>
</dbReference>
<dbReference type="Proteomes" id="UP001231189">
    <property type="component" value="Unassembled WGS sequence"/>
</dbReference>
<sequence>MTTLSLLNFFSVVITIIIFIVPKGLSLAVTLSLAFARKKLMQEHVIVRQLSACKTMRSASGILDRHDRHAYHQPHGHREGQGPLCGDHFEHHQVLREIKSTTLWEVFTKLLLEGIF</sequence>
<dbReference type="SUPFAM" id="SSF81665">
    <property type="entry name" value="Calcium ATPase, transmembrane domain M"/>
    <property type="match status" value="1"/>
</dbReference>
<dbReference type="AlphaFoldDB" id="A0AAD8Q3J7"/>
<keyword evidence="2" id="KW-0472">Membrane</keyword>
<dbReference type="GO" id="GO:0005388">
    <property type="term" value="F:P-type calcium transporter activity"/>
    <property type="evidence" value="ECO:0007669"/>
    <property type="project" value="TreeGrafter"/>
</dbReference>
<dbReference type="GO" id="GO:0005886">
    <property type="term" value="C:plasma membrane"/>
    <property type="evidence" value="ECO:0007669"/>
    <property type="project" value="TreeGrafter"/>
</dbReference>
<dbReference type="EMBL" id="JAUUTY010000689">
    <property type="protein sequence ID" value="KAK1594910.1"/>
    <property type="molecule type" value="Genomic_DNA"/>
</dbReference>
<evidence type="ECO:0000256" key="1">
    <source>
        <dbReference type="ARBA" id="ARBA00022842"/>
    </source>
</evidence>
<dbReference type="PANTHER" id="PTHR24093">
    <property type="entry name" value="CATION TRANSPORTING ATPASE"/>
    <property type="match status" value="1"/>
</dbReference>
<proteinExistence type="predicted"/>
<comment type="caution">
    <text evidence="3">The sequence shown here is derived from an EMBL/GenBank/DDBJ whole genome shotgun (WGS) entry which is preliminary data.</text>
</comment>
<keyword evidence="4" id="KW-1185">Reference proteome</keyword>